<dbReference type="GO" id="GO:0030855">
    <property type="term" value="P:epithelial cell differentiation"/>
    <property type="evidence" value="ECO:0007669"/>
    <property type="project" value="UniProtKB-ARBA"/>
</dbReference>
<dbReference type="PROSITE" id="PS50026">
    <property type="entry name" value="EGF_3"/>
    <property type="match status" value="2"/>
</dbReference>
<dbReference type="Proteomes" id="UP001187315">
    <property type="component" value="Unassembled WGS sequence"/>
</dbReference>
<proteinExistence type="predicted"/>
<dbReference type="EMBL" id="JAVHJS010000014">
    <property type="protein sequence ID" value="KAK2836219.1"/>
    <property type="molecule type" value="Genomic_DNA"/>
</dbReference>
<dbReference type="Pfam" id="PF07645">
    <property type="entry name" value="EGF_CA"/>
    <property type="match status" value="2"/>
</dbReference>
<dbReference type="PANTHER" id="PTHR24050">
    <property type="entry name" value="PA14 DOMAIN-CONTAINING PROTEIN"/>
    <property type="match status" value="1"/>
</dbReference>
<dbReference type="FunFam" id="2.10.25.10:FF:000038">
    <property type="entry name" value="Fibrillin 2"/>
    <property type="match status" value="2"/>
</dbReference>
<evidence type="ECO:0000313" key="8">
    <source>
        <dbReference type="EMBL" id="KAK2836219.1"/>
    </source>
</evidence>
<keyword evidence="9" id="KW-1185">Reference proteome</keyword>
<evidence type="ECO:0000256" key="2">
    <source>
        <dbReference type="ARBA" id="ARBA00022729"/>
    </source>
</evidence>
<evidence type="ECO:0000256" key="3">
    <source>
        <dbReference type="ARBA" id="ARBA00022737"/>
    </source>
</evidence>
<protein>
    <recommendedName>
        <fullName evidence="7">EGF-like domain-containing protein</fullName>
    </recommendedName>
</protein>
<evidence type="ECO:0000259" key="7">
    <source>
        <dbReference type="PROSITE" id="PS50026"/>
    </source>
</evidence>
<dbReference type="SUPFAM" id="SSF57196">
    <property type="entry name" value="EGF/Laminin"/>
    <property type="match status" value="2"/>
</dbReference>
<name>A0AA88SK50_TACVA</name>
<organism evidence="8 9">
    <name type="scientific">Tachysurus vachellii</name>
    <name type="common">Darkbarbel catfish</name>
    <name type="synonym">Pelteobagrus vachellii</name>
    <dbReference type="NCBI Taxonomy" id="175792"/>
    <lineage>
        <taxon>Eukaryota</taxon>
        <taxon>Metazoa</taxon>
        <taxon>Chordata</taxon>
        <taxon>Craniata</taxon>
        <taxon>Vertebrata</taxon>
        <taxon>Euteleostomi</taxon>
        <taxon>Actinopterygii</taxon>
        <taxon>Neopterygii</taxon>
        <taxon>Teleostei</taxon>
        <taxon>Ostariophysi</taxon>
        <taxon>Siluriformes</taxon>
        <taxon>Bagridae</taxon>
        <taxon>Tachysurus</taxon>
    </lineage>
</organism>
<keyword evidence="2 6" id="KW-0732">Signal</keyword>
<dbReference type="PANTHER" id="PTHR24050:SF28">
    <property type="entry name" value="UROMODULIN-LIKE"/>
    <property type="match status" value="1"/>
</dbReference>
<comment type="caution">
    <text evidence="8">The sequence shown here is derived from an EMBL/GenBank/DDBJ whole genome shotgun (WGS) entry which is preliminary data.</text>
</comment>
<feature type="domain" description="EGF-like" evidence="7">
    <location>
        <begin position="86"/>
        <end position="124"/>
    </location>
</feature>
<dbReference type="Gene3D" id="2.10.25.10">
    <property type="entry name" value="Laminin"/>
    <property type="match status" value="2"/>
</dbReference>
<dbReference type="InterPro" id="IPR018097">
    <property type="entry name" value="EGF_Ca-bd_CS"/>
</dbReference>
<dbReference type="SMART" id="SM00181">
    <property type="entry name" value="EGF"/>
    <property type="match status" value="2"/>
</dbReference>
<dbReference type="InterPro" id="IPR001881">
    <property type="entry name" value="EGF-like_Ca-bd_dom"/>
</dbReference>
<dbReference type="PROSITE" id="PS00010">
    <property type="entry name" value="ASX_HYDROXYL"/>
    <property type="match status" value="2"/>
</dbReference>
<dbReference type="InterPro" id="IPR049883">
    <property type="entry name" value="NOTCH1_EGF-like"/>
</dbReference>
<evidence type="ECO:0000256" key="1">
    <source>
        <dbReference type="ARBA" id="ARBA00022536"/>
    </source>
</evidence>
<dbReference type="PROSITE" id="PS01187">
    <property type="entry name" value="EGF_CA"/>
    <property type="match status" value="1"/>
</dbReference>
<evidence type="ECO:0000256" key="6">
    <source>
        <dbReference type="SAM" id="SignalP"/>
    </source>
</evidence>
<evidence type="ECO:0000256" key="5">
    <source>
        <dbReference type="PROSITE-ProRule" id="PRU00076"/>
    </source>
</evidence>
<accession>A0AA88SK50</accession>
<feature type="signal peptide" evidence="6">
    <location>
        <begin position="1"/>
        <end position="21"/>
    </location>
</feature>
<dbReference type="SMART" id="SM00179">
    <property type="entry name" value="EGF_CA"/>
    <property type="match status" value="2"/>
</dbReference>
<dbReference type="InterPro" id="IPR000742">
    <property type="entry name" value="EGF"/>
</dbReference>
<dbReference type="CDD" id="cd00054">
    <property type="entry name" value="EGF_CA"/>
    <property type="match status" value="2"/>
</dbReference>
<evidence type="ECO:0000256" key="4">
    <source>
        <dbReference type="ARBA" id="ARBA00023157"/>
    </source>
</evidence>
<dbReference type="GO" id="GO:0005509">
    <property type="term" value="F:calcium ion binding"/>
    <property type="evidence" value="ECO:0007669"/>
    <property type="project" value="InterPro"/>
</dbReference>
<dbReference type="InterPro" id="IPR000152">
    <property type="entry name" value="EGF-type_Asp/Asn_hydroxyl_site"/>
</dbReference>
<gene>
    <name evidence="8" type="ORF">Q7C36_014088</name>
</gene>
<keyword evidence="4" id="KW-1015">Disulfide bond</keyword>
<dbReference type="AlphaFoldDB" id="A0AA88SK50"/>
<evidence type="ECO:0000313" key="9">
    <source>
        <dbReference type="Proteomes" id="UP001187315"/>
    </source>
</evidence>
<sequence length="180" mass="19899">MNCLYLLVLALLLVVQTSVTASVTCDTGYEQDRGVCEDEDECEEEGLCGNNAVCYNTIGSYYCQCEQGYRAKLFNFTEDKGGPCKDINECTENKSICGPNAVCDNIPGSYQCSCATGFVASKGQKHFNARQNVTCDETKRSSENITVLDTDKSSASEQQLFNPTLLTFLLVSHWILKIYQ</sequence>
<keyword evidence="3" id="KW-0677">Repeat</keyword>
<reference evidence="8" key="1">
    <citation type="submission" date="2023-08" db="EMBL/GenBank/DDBJ databases">
        <title>Pelteobagrus vachellii genome.</title>
        <authorList>
            <person name="Liu H."/>
        </authorList>
    </citation>
    <scope>NUCLEOTIDE SEQUENCE</scope>
    <source>
        <strain evidence="8">PRFRI_2022a</strain>
        <tissue evidence="8">Muscle</tissue>
    </source>
</reference>
<comment type="caution">
    <text evidence="5">Lacks conserved residue(s) required for the propagation of feature annotation.</text>
</comment>
<feature type="chain" id="PRO_5041647930" description="EGF-like domain-containing protein" evidence="6">
    <location>
        <begin position="22"/>
        <end position="180"/>
    </location>
</feature>
<dbReference type="InterPro" id="IPR052235">
    <property type="entry name" value="Nephronectin_domain"/>
</dbReference>
<feature type="domain" description="EGF-like" evidence="7">
    <location>
        <begin position="38"/>
        <end position="75"/>
    </location>
</feature>
<keyword evidence="1 5" id="KW-0245">EGF-like domain</keyword>